<evidence type="ECO:0000256" key="6">
    <source>
        <dbReference type="SAM" id="MobiDB-lite"/>
    </source>
</evidence>
<keyword evidence="2 5" id="KW-0645">Protease</keyword>
<gene>
    <name evidence="8" type="ORF">MAR_034934</name>
</gene>
<name>A0ABY7EIP1_MYAAR</name>
<dbReference type="SMART" id="SM00230">
    <property type="entry name" value="CysPc"/>
    <property type="match status" value="1"/>
</dbReference>
<dbReference type="SUPFAM" id="SSF54001">
    <property type="entry name" value="Cysteine proteinases"/>
    <property type="match status" value="1"/>
</dbReference>
<feature type="region of interest" description="Disordered" evidence="6">
    <location>
        <begin position="155"/>
        <end position="175"/>
    </location>
</feature>
<evidence type="ECO:0000256" key="5">
    <source>
        <dbReference type="PROSITE-ProRule" id="PRU00239"/>
    </source>
</evidence>
<dbReference type="SMART" id="SM00745">
    <property type="entry name" value="MIT"/>
    <property type="match status" value="1"/>
</dbReference>
<dbReference type="PROSITE" id="PS50203">
    <property type="entry name" value="CALPAIN_CAT"/>
    <property type="match status" value="1"/>
</dbReference>
<dbReference type="InterPro" id="IPR022684">
    <property type="entry name" value="Calpain_cysteine_protease"/>
</dbReference>
<dbReference type="EMBL" id="CP111018">
    <property type="protein sequence ID" value="WAR09858.1"/>
    <property type="molecule type" value="Genomic_DNA"/>
</dbReference>
<evidence type="ECO:0000256" key="1">
    <source>
        <dbReference type="ARBA" id="ARBA00007623"/>
    </source>
</evidence>
<dbReference type="Gene3D" id="3.90.70.10">
    <property type="entry name" value="Cysteine proteinases"/>
    <property type="match status" value="1"/>
</dbReference>
<evidence type="ECO:0000259" key="7">
    <source>
        <dbReference type="PROSITE" id="PS50203"/>
    </source>
</evidence>
<organism evidence="8 9">
    <name type="scientific">Mya arenaria</name>
    <name type="common">Soft-shell clam</name>
    <dbReference type="NCBI Taxonomy" id="6604"/>
    <lineage>
        <taxon>Eukaryota</taxon>
        <taxon>Metazoa</taxon>
        <taxon>Spiralia</taxon>
        <taxon>Lophotrochozoa</taxon>
        <taxon>Mollusca</taxon>
        <taxon>Bivalvia</taxon>
        <taxon>Autobranchia</taxon>
        <taxon>Heteroconchia</taxon>
        <taxon>Euheterodonta</taxon>
        <taxon>Imparidentia</taxon>
        <taxon>Neoheterodontei</taxon>
        <taxon>Myida</taxon>
        <taxon>Myoidea</taxon>
        <taxon>Myidae</taxon>
        <taxon>Mya</taxon>
    </lineage>
</organism>
<dbReference type="PRINTS" id="PR00704">
    <property type="entry name" value="CALPAIN"/>
</dbReference>
<dbReference type="PANTHER" id="PTHR46143:SF1">
    <property type="entry name" value="CALPAIN-7"/>
    <property type="match status" value="1"/>
</dbReference>
<feature type="domain" description="Calpain catalytic" evidence="7">
    <location>
        <begin position="287"/>
        <end position="535"/>
    </location>
</feature>
<dbReference type="InterPro" id="IPR038765">
    <property type="entry name" value="Papain-like_cys_pep_sf"/>
</dbReference>
<keyword evidence="9" id="KW-1185">Reference proteome</keyword>
<dbReference type="Pfam" id="PF00648">
    <property type="entry name" value="Peptidase_C2"/>
    <property type="match status" value="1"/>
</dbReference>
<keyword evidence="4 5" id="KW-0788">Thiol protease</keyword>
<dbReference type="InterPro" id="IPR036181">
    <property type="entry name" value="MIT_dom_sf"/>
</dbReference>
<dbReference type="InterPro" id="IPR001300">
    <property type="entry name" value="Peptidase_C2_calpain_cat"/>
</dbReference>
<feature type="active site" evidence="5">
    <location>
        <position position="473"/>
    </location>
</feature>
<protein>
    <submittedName>
        <fullName evidence="8">CAN7-like protein</fullName>
    </submittedName>
</protein>
<comment type="similarity">
    <text evidence="1">Belongs to the peptidase C2 family.</text>
</comment>
<dbReference type="InterPro" id="IPR022683">
    <property type="entry name" value="Calpain_III"/>
</dbReference>
<dbReference type="Gene3D" id="1.20.58.80">
    <property type="entry name" value="Phosphotransferase system, lactose/cellobiose-type IIA subunit"/>
    <property type="match status" value="1"/>
</dbReference>
<dbReference type="InterPro" id="IPR036213">
    <property type="entry name" value="Calpain_III_sf"/>
</dbReference>
<feature type="active site" evidence="5">
    <location>
        <position position="453"/>
    </location>
</feature>
<dbReference type="Pfam" id="PF01067">
    <property type="entry name" value="Calpain_III"/>
    <property type="match status" value="1"/>
</dbReference>
<dbReference type="InterPro" id="IPR007330">
    <property type="entry name" value="MIT_dom"/>
</dbReference>
<dbReference type="InterPro" id="IPR051297">
    <property type="entry name" value="PalB/RIM13"/>
</dbReference>
<sequence>MCVFRWHQRLGYEHCKRLRMSEGSGADPEQLERDGAGFAQQAVACDHAGQNETAVFYYTEAAEALRNAIFAGSKMPGITAKLELERANFLIRQAFEADGSQDRKEAIQLYTEAVELCLKIRDSTKDQALQTKVKKLAMQALDRAEAIKKELAPTAAVQNKPASQQLPTNKPVNAAGKVVPPLGFGAFDSDDDDEGQRARAPAAALAGTQRVAGGGGGGGGGSTVNVGPGGYTKEEIDVLRKTSDINGRVYVPFLSTDVREKFAFPVPFTDKDGKLALSAKQIQQISKWVRPEDFCDSPQMIYAVSSFSIRQTVVSDCSFVASLAISAHIIYPQNRAGEPVYNPCGKYMVKLNLNGVPRKVIVDDYLPMSQYKELLCSYSNNKSELWVSILEKAYMKVMGGYDFPGSNSDDRFDKDKEFKRILERFHLGHCLVTVATGDIPETDADRAGLVPTHAYAMLDIREVKGKKLWMLKNPWNHLRWKGRYSERDEGNWTPELQKAVNYDPKSAQTFDNGVFWIDYESLIHFYDVIYINWNPELFKFTTCIHSSWEAKEGPKKDRYNISDNPQYRLELKSGQPSAVWCLLTRHITDKADFANNKEFIALLVYDTGGKKIFYPHDPPPYKDGVRINSPHYLCKLVENKKNATYTLVVSQYEKNNTIHYTLRVYATCDFSLTKIFTGQWKGVTAGGCGNYPETHKNNPIYQVKMDNNSTDNYLLVEVFGPKEYSVGFEVIAVSPNVPNSFTKLTSGDFRRGYTVLQLDRIAGGVYNISPCTFKPGEEGPFFLDINSSTPFTVNQLR</sequence>
<keyword evidence="3 5" id="KW-0378">Hydrolase</keyword>
<dbReference type="PANTHER" id="PTHR46143">
    <property type="entry name" value="CALPAIN-7"/>
    <property type="match status" value="1"/>
</dbReference>
<evidence type="ECO:0000256" key="2">
    <source>
        <dbReference type="ARBA" id="ARBA00022670"/>
    </source>
</evidence>
<dbReference type="Pfam" id="PF04212">
    <property type="entry name" value="MIT"/>
    <property type="match status" value="1"/>
</dbReference>
<dbReference type="CDD" id="cd00044">
    <property type="entry name" value="CysPc"/>
    <property type="match status" value="1"/>
</dbReference>
<evidence type="ECO:0000256" key="4">
    <source>
        <dbReference type="ARBA" id="ARBA00022807"/>
    </source>
</evidence>
<evidence type="ECO:0000256" key="3">
    <source>
        <dbReference type="ARBA" id="ARBA00022801"/>
    </source>
</evidence>
<evidence type="ECO:0000313" key="8">
    <source>
        <dbReference type="EMBL" id="WAR09858.1"/>
    </source>
</evidence>
<dbReference type="SMART" id="SM00720">
    <property type="entry name" value="calpain_III"/>
    <property type="match status" value="1"/>
</dbReference>
<accession>A0ABY7EIP1</accession>
<proteinExistence type="inferred from homology"/>
<feature type="active site" evidence="5">
    <location>
        <position position="317"/>
    </location>
</feature>
<dbReference type="SUPFAM" id="SSF116846">
    <property type="entry name" value="MIT domain"/>
    <property type="match status" value="1"/>
</dbReference>
<dbReference type="SUPFAM" id="SSF49758">
    <property type="entry name" value="Calpain large subunit, middle domain (domain III)"/>
    <property type="match status" value="2"/>
</dbReference>
<evidence type="ECO:0000313" key="9">
    <source>
        <dbReference type="Proteomes" id="UP001164746"/>
    </source>
</evidence>
<feature type="compositionally biased region" description="Polar residues" evidence="6">
    <location>
        <begin position="156"/>
        <end position="171"/>
    </location>
</feature>
<dbReference type="InterPro" id="IPR022682">
    <property type="entry name" value="Calpain_domain_III"/>
</dbReference>
<dbReference type="Proteomes" id="UP001164746">
    <property type="component" value="Chromosome 7"/>
</dbReference>
<dbReference type="Gene3D" id="2.60.120.380">
    <property type="match status" value="2"/>
</dbReference>
<reference evidence="8" key="1">
    <citation type="submission" date="2022-11" db="EMBL/GenBank/DDBJ databases">
        <title>Centuries of genome instability and evolution in soft-shell clam transmissible cancer (bioRxiv).</title>
        <authorList>
            <person name="Hart S.F.M."/>
            <person name="Yonemitsu M.A."/>
            <person name="Giersch R.M."/>
            <person name="Beal B.F."/>
            <person name="Arriagada G."/>
            <person name="Davis B.W."/>
            <person name="Ostrander E.A."/>
            <person name="Goff S.P."/>
            <person name="Metzger M.J."/>
        </authorList>
    </citation>
    <scope>NUCLEOTIDE SEQUENCE</scope>
    <source>
        <strain evidence="8">MELC-2E11</strain>
        <tissue evidence="8">Siphon/mantle</tissue>
    </source>
</reference>